<dbReference type="Gene3D" id="3.40.50.2000">
    <property type="entry name" value="Glycogen Phosphorylase B"/>
    <property type="match status" value="2"/>
</dbReference>
<accession>A0ABT6KNW2</accession>
<dbReference type="InterPro" id="IPR001296">
    <property type="entry name" value="Glyco_trans_1"/>
</dbReference>
<feature type="domain" description="Glycosyl transferase family 1" evidence="3">
    <location>
        <begin position="194"/>
        <end position="330"/>
    </location>
</feature>
<dbReference type="Pfam" id="PF00534">
    <property type="entry name" value="Glycos_transf_1"/>
    <property type="match status" value="1"/>
</dbReference>
<dbReference type="Pfam" id="PF13439">
    <property type="entry name" value="Glyco_transf_4"/>
    <property type="match status" value="1"/>
</dbReference>
<keyword evidence="1" id="KW-0328">Glycosyltransferase</keyword>
<evidence type="ECO:0000256" key="2">
    <source>
        <dbReference type="ARBA" id="ARBA00022679"/>
    </source>
</evidence>
<gene>
    <name evidence="5" type="ORF">M2152_001883</name>
</gene>
<dbReference type="PANTHER" id="PTHR46401:SF2">
    <property type="entry name" value="GLYCOSYLTRANSFERASE WBBK-RELATED"/>
    <property type="match status" value="1"/>
</dbReference>
<evidence type="ECO:0000259" key="4">
    <source>
        <dbReference type="Pfam" id="PF13439"/>
    </source>
</evidence>
<keyword evidence="6" id="KW-1185">Reference proteome</keyword>
<dbReference type="RefSeq" id="WP_322134008.1">
    <property type="nucleotide sequence ID" value="NZ_CP085036.1"/>
</dbReference>
<dbReference type="CDD" id="cd03809">
    <property type="entry name" value="GT4_MtfB-like"/>
    <property type="match status" value="1"/>
</dbReference>
<dbReference type="InterPro" id="IPR028098">
    <property type="entry name" value="Glyco_trans_4-like_N"/>
</dbReference>
<dbReference type="PANTHER" id="PTHR46401">
    <property type="entry name" value="GLYCOSYLTRANSFERASE WBBK-RELATED"/>
    <property type="match status" value="1"/>
</dbReference>
<dbReference type="SUPFAM" id="SSF53756">
    <property type="entry name" value="UDP-Glycosyltransferase/glycogen phosphorylase"/>
    <property type="match status" value="1"/>
</dbReference>
<proteinExistence type="predicted"/>
<evidence type="ECO:0000256" key="1">
    <source>
        <dbReference type="ARBA" id="ARBA00022676"/>
    </source>
</evidence>
<feature type="domain" description="Glycosyltransferase subfamily 4-like N-terminal" evidence="4">
    <location>
        <begin position="23"/>
        <end position="188"/>
    </location>
</feature>
<protein>
    <submittedName>
        <fullName evidence="5">Glycosyltransferase involved in cell wall biosynthesis</fullName>
    </submittedName>
</protein>
<name>A0ABT6KNW2_9MICO</name>
<comment type="caution">
    <text evidence="5">The sequence shown here is derived from an EMBL/GenBank/DDBJ whole genome shotgun (WGS) entry which is preliminary data.</text>
</comment>
<reference evidence="5 6" key="1">
    <citation type="submission" date="2023-04" db="EMBL/GenBank/DDBJ databases">
        <title>Genome Encyclopedia of Bacteria and Archaea VI: Functional Genomics of Type Strains.</title>
        <authorList>
            <person name="Whitman W."/>
        </authorList>
    </citation>
    <scope>NUCLEOTIDE SEQUENCE [LARGE SCALE GENOMIC DNA]</scope>
    <source>
        <strain evidence="5 6">SG_E_30_P1</strain>
    </source>
</reference>
<dbReference type="EMBL" id="JARXVQ010000001">
    <property type="protein sequence ID" value="MDH6181701.1"/>
    <property type="molecule type" value="Genomic_DNA"/>
</dbReference>
<keyword evidence="2" id="KW-0808">Transferase</keyword>
<organism evidence="5 6">
    <name type="scientific">Antiquaquibacter oligotrophicus</name>
    <dbReference type="NCBI Taxonomy" id="2880260"/>
    <lineage>
        <taxon>Bacteria</taxon>
        <taxon>Bacillati</taxon>
        <taxon>Actinomycetota</taxon>
        <taxon>Actinomycetes</taxon>
        <taxon>Micrococcales</taxon>
        <taxon>Microbacteriaceae</taxon>
        <taxon>Antiquaquibacter</taxon>
    </lineage>
</organism>
<dbReference type="Proteomes" id="UP001160142">
    <property type="component" value="Unassembled WGS sequence"/>
</dbReference>
<evidence type="ECO:0000259" key="3">
    <source>
        <dbReference type="Pfam" id="PF00534"/>
    </source>
</evidence>
<evidence type="ECO:0000313" key="6">
    <source>
        <dbReference type="Proteomes" id="UP001160142"/>
    </source>
</evidence>
<evidence type="ECO:0000313" key="5">
    <source>
        <dbReference type="EMBL" id="MDH6181701.1"/>
    </source>
</evidence>
<sequence>MSAPAVPVPRVAIPMLTLVRGGMGGSETYARELVSRLAANDRVDAVAVVPDAAAGFSAPLPEVAVPGLDGGGSTAQRLSTLASAMLKGRGIRRSWGDRTVVHYPFTVPAPRPPKGTPWIVTLHDVQHLDLPHLFSRSELAFRRRFYDTPAREADLVITVSEFCRSRIVEQLRIDPDRVVVAHLGVDVSEFVPFAGEREPFVLFPARGWPHKNHARLVEAMQIVRERHPDLTLVLTGGALDQLGELPEWVDRRGLVSLDELRELYRTASLVAFPSLYEGFGLPPLEAMASGCPVAVAHSGSLPEVVGDAAVLFDPHSVDAIAEGILEALNRGNAGFEAGLARAASFTWDRCVERHVEAYERAIETRS</sequence>